<evidence type="ECO:0000256" key="6">
    <source>
        <dbReference type="ARBA" id="ARBA00023128"/>
    </source>
</evidence>
<evidence type="ECO:0000256" key="3">
    <source>
        <dbReference type="ARBA" id="ARBA00022692"/>
    </source>
</evidence>
<sequence>MLLTRVRPTIVNYIGNRLRAPITSRFNFDTYKLVRQLERQNFTRGQAVALMRTINAFLVDSTLSVKSDLVSETQLENELYLSKTNLQDLRNELSSLRQNDSATLKSEAEAIQREVESLDLKFSEQLISLKTDINMDISGHRAEYKELSTQIDSRIQDIHHKLVIRLADLKTNIETMKVELTTNITWMTVITIGSMMLFDWLLQEQE</sequence>
<comment type="subcellular location">
    <subcellularLocation>
        <location evidence="2">Membrane</location>
    </subcellularLocation>
    <subcellularLocation>
        <location evidence="1">Mitochondrion</location>
    </subcellularLocation>
</comment>
<protein>
    <recommendedName>
        <fullName evidence="11">DUF1640 domain-containing protein</fullName>
    </recommendedName>
</protein>
<keyword evidence="3" id="KW-0812">Transmembrane</keyword>
<gene>
    <name evidence="9" type="ORF">HK103_002394</name>
</gene>
<keyword evidence="10" id="KW-1185">Reference proteome</keyword>
<dbReference type="Gene3D" id="1.20.5.340">
    <property type="match status" value="1"/>
</dbReference>
<reference evidence="9" key="1">
    <citation type="submission" date="2020-05" db="EMBL/GenBank/DDBJ databases">
        <title>Phylogenomic resolution of chytrid fungi.</title>
        <authorList>
            <person name="Stajich J.E."/>
            <person name="Amses K."/>
            <person name="Simmons R."/>
            <person name="Seto K."/>
            <person name="Myers J."/>
            <person name="Bonds A."/>
            <person name="Quandt C.A."/>
            <person name="Barry K."/>
            <person name="Liu P."/>
            <person name="Grigoriev I."/>
            <person name="Longcore J.E."/>
            <person name="James T.Y."/>
        </authorList>
    </citation>
    <scope>NUCLEOTIDE SEQUENCE</scope>
    <source>
        <strain evidence="9">PLAUS21</strain>
    </source>
</reference>
<proteinExistence type="predicted"/>
<name>A0AAD5U9D4_9FUNG</name>
<evidence type="ECO:0000256" key="5">
    <source>
        <dbReference type="ARBA" id="ARBA00023054"/>
    </source>
</evidence>
<accession>A0AAD5U9D4</accession>
<dbReference type="InterPro" id="IPR024461">
    <property type="entry name" value="CCDC90-like"/>
</dbReference>
<organism evidence="9 10">
    <name type="scientific">Boothiomyces macroporosus</name>
    <dbReference type="NCBI Taxonomy" id="261099"/>
    <lineage>
        <taxon>Eukaryota</taxon>
        <taxon>Fungi</taxon>
        <taxon>Fungi incertae sedis</taxon>
        <taxon>Chytridiomycota</taxon>
        <taxon>Chytridiomycota incertae sedis</taxon>
        <taxon>Chytridiomycetes</taxon>
        <taxon>Rhizophydiales</taxon>
        <taxon>Terramycetaceae</taxon>
        <taxon>Boothiomyces</taxon>
    </lineage>
</organism>
<dbReference type="Pfam" id="PF07798">
    <property type="entry name" value="CCDC90-like"/>
    <property type="match status" value="1"/>
</dbReference>
<evidence type="ECO:0000256" key="1">
    <source>
        <dbReference type="ARBA" id="ARBA00004173"/>
    </source>
</evidence>
<keyword evidence="4" id="KW-1133">Transmembrane helix</keyword>
<dbReference type="AlphaFoldDB" id="A0AAD5U9D4"/>
<evidence type="ECO:0000313" key="10">
    <source>
        <dbReference type="Proteomes" id="UP001210925"/>
    </source>
</evidence>
<dbReference type="GO" id="GO:0005739">
    <property type="term" value="C:mitochondrion"/>
    <property type="evidence" value="ECO:0007669"/>
    <property type="project" value="UniProtKB-SubCell"/>
</dbReference>
<comment type="caution">
    <text evidence="9">The sequence shown here is derived from an EMBL/GenBank/DDBJ whole genome shotgun (WGS) entry which is preliminary data.</text>
</comment>
<dbReference type="EMBL" id="JADGKB010000182">
    <property type="protein sequence ID" value="KAJ3251452.1"/>
    <property type="molecule type" value="Genomic_DNA"/>
</dbReference>
<dbReference type="PANTHER" id="PTHR14360:SF12">
    <property type="entry name" value="MOZ PROTEIN REPRESENTS A CHROMATIN-ASSOCIATED ACETYLTRANSFERASE"/>
    <property type="match status" value="1"/>
</dbReference>
<dbReference type="Proteomes" id="UP001210925">
    <property type="component" value="Unassembled WGS sequence"/>
</dbReference>
<feature type="coiled-coil region" evidence="8">
    <location>
        <begin position="72"/>
        <end position="121"/>
    </location>
</feature>
<evidence type="ECO:0008006" key="11">
    <source>
        <dbReference type="Google" id="ProtNLM"/>
    </source>
</evidence>
<keyword evidence="6" id="KW-0496">Mitochondrion</keyword>
<evidence type="ECO:0000313" key="9">
    <source>
        <dbReference type="EMBL" id="KAJ3251452.1"/>
    </source>
</evidence>
<evidence type="ECO:0000256" key="4">
    <source>
        <dbReference type="ARBA" id="ARBA00022989"/>
    </source>
</evidence>
<dbReference type="GO" id="GO:0016020">
    <property type="term" value="C:membrane"/>
    <property type="evidence" value="ECO:0007669"/>
    <property type="project" value="UniProtKB-SubCell"/>
</dbReference>
<evidence type="ECO:0000256" key="8">
    <source>
        <dbReference type="SAM" id="Coils"/>
    </source>
</evidence>
<evidence type="ECO:0000256" key="2">
    <source>
        <dbReference type="ARBA" id="ARBA00004370"/>
    </source>
</evidence>
<keyword evidence="5 8" id="KW-0175">Coiled coil</keyword>
<keyword evidence="7" id="KW-0472">Membrane</keyword>
<evidence type="ECO:0000256" key="7">
    <source>
        <dbReference type="ARBA" id="ARBA00023136"/>
    </source>
</evidence>
<dbReference type="PANTHER" id="PTHR14360">
    <property type="entry name" value="PROTEIN FMP32, MITOCHONDRIAL"/>
    <property type="match status" value="1"/>
</dbReference>